<name>A0A7W3QPT9_ACTNM</name>
<dbReference type="InterPro" id="IPR024344">
    <property type="entry name" value="MDMPI_metal-binding"/>
</dbReference>
<dbReference type="RefSeq" id="WP_182847003.1">
    <property type="nucleotide sequence ID" value="NZ_BAAALP010000071.1"/>
</dbReference>
<dbReference type="Pfam" id="PF11716">
    <property type="entry name" value="MDMPI_N"/>
    <property type="match status" value="1"/>
</dbReference>
<dbReference type="NCBIfam" id="TIGR03083">
    <property type="entry name" value="maleylpyruvate isomerase family mycothiol-dependent enzyme"/>
    <property type="match status" value="1"/>
</dbReference>
<dbReference type="EMBL" id="JACJIA010000010">
    <property type="protein sequence ID" value="MBA8954987.1"/>
    <property type="molecule type" value="Genomic_DNA"/>
</dbReference>
<dbReference type="GO" id="GO:0005886">
    <property type="term" value="C:plasma membrane"/>
    <property type="evidence" value="ECO:0007669"/>
    <property type="project" value="TreeGrafter"/>
</dbReference>
<dbReference type="PANTHER" id="PTHR40758">
    <property type="entry name" value="CONSERVED PROTEIN"/>
    <property type="match status" value="1"/>
</dbReference>
<keyword evidence="3" id="KW-1185">Reference proteome</keyword>
<gene>
    <name evidence="2" type="ORF">HNR61_006644</name>
</gene>
<feature type="domain" description="Mycothiol-dependent maleylpyruvate isomerase metal-binding" evidence="1">
    <location>
        <begin position="14"/>
        <end position="133"/>
    </location>
</feature>
<protein>
    <submittedName>
        <fullName evidence="2">Uncharacterized protein (TIGR03083 family)</fullName>
    </submittedName>
</protein>
<dbReference type="AlphaFoldDB" id="A0A7W3QPT9"/>
<reference evidence="2 3" key="1">
    <citation type="submission" date="2020-08" db="EMBL/GenBank/DDBJ databases">
        <title>Genomic Encyclopedia of Type Strains, Phase IV (KMG-IV): sequencing the most valuable type-strain genomes for metagenomic binning, comparative biology and taxonomic classification.</title>
        <authorList>
            <person name="Goeker M."/>
        </authorList>
    </citation>
    <scope>NUCLEOTIDE SEQUENCE [LARGE SCALE GENOMIC DNA]</scope>
    <source>
        <strain evidence="2 3">DSM 44197</strain>
    </source>
</reference>
<evidence type="ECO:0000313" key="3">
    <source>
        <dbReference type="Proteomes" id="UP000572680"/>
    </source>
</evidence>
<proteinExistence type="predicted"/>
<sequence>MEHPDASTLAVWLHEQTAAFAAAAEGPDLDTWVPTCPEWRMRDLVAHVGRAHRWAVELVASGSTEMPPQPEVTLPATPGERTGWLVEGAERLVEAVERVGPDTPVWSFLGRRTPAFWLRRMLHDTTVHHADAALTAGIGYRPEPALAADTLTEGLELMAAVVESGINPTLAELRGDGETLAFVPDETGVEGWVVTRTPDGLAWTRGGGDAHVTVAGPMASLLLVFSRRTRPDDASGVRVTGRRPLLDHWLERTAFG</sequence>
<dbReference type="SUPFAM" id="SSF109854">
    <property type="entry name" value="DinB/YfiT-like putative metalloenzymes"/>
    <property type="match status" value="1"/>
</dbReference>
<dbReference type="Proteomes" id="UP000572680">
    <property type="component" value="Unassembled WGS sequence"/>
</dbReference>
<accession>A0A7W3QPT9</accession>
<evidence type="ECO:0000259" key="1">
    <source>
        <dbReference type="Pfam" id="PF11716"/>
    </source>
</evidence>
<organism evidence="2 3">
    <name type="scientific">Actinomadura namibiensis</name>
    <dbReference type="NCBI Taxonomy" id="182080"/>
    <lineage>
        <taxon>Bacteria</taxon>
        <taxon>Bacillati</taxon>
        <taxon>Actinomycetota</taxon>
        <taxon>Actinomycetes</taxon>
        <taxon>Streptosporangiales</taxon>
        <taxon>Thermomonosporaceae</taxon>
        <taxon>Actinomadura</taxon>
    </lineage>
</organism>
<dbReference type="PANTHER" id="PTHR40758:SF1">
    <property type="entry name" value="CONSERVED PROTEIN"/>
    <property type="match status" value="1"/>
</dbReference>
<dbReference type="InterPro" id="IPR017517">
    <property type="entry name" value="Maleyloyr_isom"/>
</dbReference>
<comment type="caution">
    <text evidence="2">The sequence shown here is derived from an EMBL/GenBank/DDBJ whole genome shotgun (WGS) entry which is preliminary data.</text>
</comment>
<evidence type="ECO:0000313" key="2">
    <source>
        <dbReference type="EMBL" id="MBA8954987.1"/>
    </source>
</evidence>
<dbReference type="InterPro" id="IPR034660">
    <property type="entry name" value="DinB/YfiT-like"/>
</dbReference>
<dbReference type="Gene3D" id="1.20.120.450">
    <property type="entry name" value="dinb family like domain"/>
    <property type="match status" value="1"/>
</dbReference>
<dbReference type="GO" id="GO:0046872">
    <property type="term" value="F:metal ion binding"/>
    <property type="evidence" value="ECO:0007669"/>
    <property type="project" value="InterPro"/>
</dbReference>